<sequence>MSAHLRILSARLPRPLFLPRTLCISSPLCLSSPLCISTPLISTPLCPAPPRHVACLRHIRKYTADTSRDPNDAPRAPTSTIEKVATRGKRKTIETEAETSARAGRRSRPTTPRPPSPLRNLLNTSIPILATLEQRILRAKENSTTFANIPYPYNPLSRDELTAVCAPLLDPSFSLPDHLPALSSRIITLVSPFKGSDVLLEYLATALAHHTNADFLKITNADLFHRLPSYISATAHVIDANDRPNFPVNQIPFPPGASAIVSAFRRLDRNSSPGGAPILINVSGGDEPDPTMSGGVPFPWRRVYNQGWSPRDGVFRSNIPIGSQQPSVNQGKQHPVTIMSEVFDEFLHTASEAGDRPKIIYYSDLMELLVLNDAREQLLHSLAAPLLYTKHPIVIIAPSTTTLPTHQLASPRANDNARLGPVIRLAAPFSEDEDDQDDESDPPGQDGSGLLDAAKLSYTHSPATGYVGVPVISFLPPRTPSARHALQPLLNRDRRRVVAETNLREIQAVCEASGVTFASENGGSIGSILDDRSLTRYDRIEALVAGTSAKLLEDRTLTPLEVERVIVVAAAATRRRGEGEVKVEPNLKAKAKVKAKADENGNGAPEPRWEVSMVDLARACEIVIGSAAARAVAQTNATAVPGGTGDGMEASAPPQRLSGREQKMMKQCLVGARLATRFADIGGMDKTKQTISELISLPLQRPDLFRTGVLRQSTTGLLLFGPPGTGKTMLAKAIAVESGSNFLSVNVSQLQSKWVGESEKNVKIDALLRGRGLAMPYWAVGQVDEFMQEWDGINSEENKGVIGGWEGGGPGIGCACFWCAHECGHGDSIDIVPSPPVIGATNRPFDLDEAVLRRMPRRILVDLPDKQTRLEILRIALRGEHLAPELEESGLHEIAAKTDMYSGSDIKNLAIAAAYNAIREQDRGPGSPVRVLGMSHFQTAMKEVRASLANEMGIVKQLRDWDRVFGTREEVQGFGFM</sequence>
<dbReference type="Gene3D" id="1.10.8.60">
    <property type="match status" value="1"/>
</dbReference>
<dbReference type="Proteomes" id="UP000268093">
    <property type="component" value="Unassembled WGS sequence"/>
</dbReference>
<dbReference type="PANTHER" id="PTHR45644">
    <property type="entry name" value="AAA ATPASE, PUTATIVE (AFU_ORTHOLOGUE AFUA_2G12920)-RELATED-RELATED"/>
    <property type="match status" value="1"/>
</dbReference>
<reference evidence="7 8" key="1">
    <citation type="journal article" date="2018" name="New Phytol.">
        <title>Phylogenomics of Endogonaceae and evolution of mycorrhizas within Mucoromycota.</title>
        <authorList>
            <person name="Chang Y."/>
            <person name="Desiro A."/>
            <person name="Na H."/>
            <person name="Sandor L."/>
            <person name="Lipzen A."/>
            <person name="Clum A."/>
            <person name="Barry K."/>
            <person name="Grigoriev I.V."/>
            <person name="Martin F.M."/>
            <person name="Stajich J.E."/>
            <person name="Smith M.E."/>
            <person name="Bonito G."/>
            <person name="Spatafora J.W."/>
        </authorList>
    </citation>
    <scope>NUCLEOTIDE SEQUENCE [LARGE SCALE GENOMIC DNA]</scope>
    <source>
        <strain evidence="7 8">GMNB39</strain>
    </source>
</reference>
<comment type="caution">
    <text evidence="7">The sequence shown here is derived from an EMBL/GenBank/DDBJ whole genome shotgun (WGS) entry which is preliminary data.</text>
</comment>
<evidence type="ECO:0000256" key="3">
    <source>
        <dbReference type="ARBA" id="ARBA00022787"/>
    </source>
</evidence>
<accession>A0A433DKA1</accession>
<dbReference type="SMART" id="SM00382">
    <property type="entry name" value="AAA"/>
    <property type="match status" value="1"/>
</dbReference>
<evidence type="ECO:0000256" key="1">
    <source>
        <dbReference type="ARBA" id="ARBA00004572"/>
    </source>
</evidence>
<dbReference type="InterPro" id="IPR003959">
    <property type="entry name" value="ATPase_AAA_core"/>
</dbReference>
<dbReference type="EMBL" id="RBNI01000800">
    <property type="protein sequence ID" value="RUP51322.1"/>
    <property type="molecule type" value="Genomic_DNA"/>
</dbReference>
<organism evidence="7 8">
    <name type="scientific">Jimgerdemannia flammicorona</name>
    <dbReference type="NCBI Taxonomy" id="994334"/>
    <lineage>
        <taxon>Eukaryota</taxon>
        <taxon>Fungi</taxon>
        <taxon>Fungi incertae sedis</taxon>
        <taxon>Mucoromycota</taxon>
        <taxon>Mucoromycotina</taxon>
        <taxon>Endogonomycetes</taxon>
        <taxon>Endogonales</taxon>
        <taxon>Endogonaceae</taxon>
        <taxon>Jimgerdemannia</taxon>
    </lineage>
</organism>
<keyword evidence="3" id="KW-1000">Mitochondrion outer membrane</keyword>
<keyword evidence="8" id="KW-1185">Reference proteome</keyword>
<keyword evidence="3" id="KW-0472">Membrane</keyword>
<evidence type="ECO:0000256" key="4">
    <source>
        <dbReference type="ARBA" id="ARBA00022840"/>
    </source>
</evidence>
<keyword evidence="4" id="KW-0067">ATP-binding</keyword>
<dbReference type="Pfam" id="PF17862">
    <property type="entry name" value="AAA_lid_3"/>
    <property type="match status" value="1"/>
</dbReference>
<evidence type="ECO:0000256" key="5">
    <source>
        <dbReference type="SAM" id="MobiDB-lite"/>
    </source>
</evidence>
<dbReference type="OrthoDB" id="39734at2759"/>
<dbReference type="SUPFAM" id="SSF52540">
    <property type="entry name" value="P-loop containing nucleoside triphosphate hydrolases"/>
    <property type="match status" value="1"/>
</dbReference>
<dbReference type="GO" id="GO:0005524">
    <property type="term" value="F:ATP binding"/>
    <property type="evidence" value="ECO:0007669"/>
    <property type="project" value="UniProtKB-KW"/>
</dbReference>
<evidence type="ECO:0000256" key="2">
    <source>
        <dbReference type="ARBA" id="ARBA00022741"/>
    </source>
</evidence>
<dbReference type="InterPro" id="IPR027417">
    <property type="entry name" value="P-loop_NTPase"/>
</dbReference>
<gene>
    <name evidence="7" type="ORF">BC936DRAFT_148767</name>
</gene>
<dbReference type="InterPro" id="IPR041569">
    <property type="entry name" value="AAA_lid_3"/>
</dbReference>
<feature type="region of interest" description="Disordered" evidence="5">
    <location>
        <begin position="65"/>
        <end position="120"/>
    </location>
</feature>
<evidence type="ECO:0000313" key="8">
    <source>
        <dbReference type="Proteomes" id="UP000268093"/>
    </source>
</evidence>
<dbReference type="GO" id="GO:0016887">
    <property type="term" value="F:ATP hydrolysis activity"/>
    <property type="evidence" value="ECO:0007669"/>
    <property type="project" value="InterPro"/>
</dbReference>
<evidence type="ECO:0000313" key="7">
    <source>
        <dbReference type="EMBL" id="RUP51322.1"/>
    </source>
</evidence>
<protein>
    <recommendedName>
        <fullName evidence="6">AAA+ ATPase domain-containing protein</fullName>
    </recommendedName>
</protein>
<feature type="region of interest" description="Disordered" evidence="5">
    <location>
        <begin position="430"/>
        <end position="451"/>
    </location>
</feature>
<dbReference type="PANTHER" id="PTHR45644:SF56">
    <property type="entry name" value="AAA ATPASE, PUTATIVE (AFU_ORTHOLOGUE AFUA_2G12920)-RELATED"/>
    <property type="match status" value="1"/>
</dbReference>
<name>A0A433DKA1_9FUNG</name>
<keyword evidence="2" id="KW-0547">Nucleotide-binding</keyword>
<feature type="compositionally biased region" description="Acidic residues" evidence="5">
    <location>
        <begin position="430"/>
        <end position="441"/>
    </location>
</feature>
<comment type="subcellular location">
    <subcellularLocation>
        <location evidence="1">Mitochondrion outer membrane</location>
        <topology evidence="1">Single-pass membrane protein</topology>
    </subcellularLocation>
</comment>
<evidence type="ECO:0000259" key="6">
    <source>
        <dbReference type="SMART" id="SM00382"/>
    </source>
</evidence>
<dbReference type="InterPro" id="IPR003593">
    <property type="entry name" value="AAA+_ATPase"/>
</dbReference>
<proteinExistence type="predicted"/>
<dbReference type="Pfam" id="PF00004">
    <property type="entry name" value="AAA"/>
    <property type="match status" value="1"/>
</dbReference>
<dbReference type="GO" id="GO:0005741">
    <property type="term" value="C:mitochondrial outer membrane"/>
    <property type="evidence" value="ECO:0007669"/>
    <property type="project" value="UniProtKB-SubCell"/>
</dbReference>
<feature type="domain" description="AAA+ ATPase" evidence="6">
    <location>
        <begin position="713"/>
        <end position="865"/>
    </location>
</feature>
<dbReference type="AlphaFoldDB" id="A0A433DKA1"/>
<dbReference type="InterPro" id="IPR051701">
    <property type="entry name" value="Mito_OM_Translocase_MSP1"/>
</dbReference>
<dbReference type="Gene3D" id="3.40.50.300">
    <property type="entry name" value="P-loop containing nucleotide triphosphate hydrolases"/>
    <property type="match status" value="1"/>
</dbReference>
<keyword evidence="3" id="KW-0496">Mitochondrion</keyword>